<sequence length="375" mass="42836">MSSQFSVQPIGRFAGTSHPVRRPKEIACFSYNNKHEFSIGDSSIKWYYTPQLGVDLSKGFETFEKLDDSKDEHLDSLLATVMAYEQEIGKRIDANFVTWRGMMTKIMATPFDTFDGFEMNATLYQDCIFIEENNEYKIASRRKEGQTHRRHGPPLEVMQFWGYKFETLATLPAPWGITSRNFIENRENAVVNNKEQYCSVVRTGIGKAILCLGGEVDAIWDSKPEQKGSPINWVELKTSAEIRGQGDMDNFHRKLMKYWIQSFLLGVPKIIVGFRSRDGILLDVQEIETQKIPETINGRPNPSWNADMCVNFAASFLEFLTQTINDEGVWRISRQPKSPIIEVYRVDETGHGDILSDAFKNWRIKLALGVDTASS</sequence>
<dbReference type="Proteomes" id="UP001143910">
    <property type="component" value="Unassembled WGS sequence"/>
</dbReference>
<keyword evidence="2" id="KW-1185">Reference proteome</keyword>
<accession>A0ACC1N8D0</accession>
<name>A0ACC1N8D0_9HYPO</name>
<evidence type="ECO:0000313" key="1">
    <source>
        <dbReference type="EMBL" id="KAJ2975038.1"/>
    </source>
</evidence>
<dbReference type="EMBL" id="JANJQO010000756">
    <property type="protein sequence ID" value="KAJ2975038.1"/>
    <property type="molecule type" value="Genomic_DNA"/>
</dbReference>
<evidence type="ECO:0000313" key="2">
    <source>
        <dbReference type="Proteomes" id="UP001143910"/>
    </source>
</evidence>
<proteinExistence type="predicted"/>
<organism evidence="1 2">
    <name type="scientific">Zarea fungicola</name>
    <dbReference type="NCBI Taxonomy" id="93591"/>
    <lineage>
        <taxon>Eukaryota</taxon>
        <taxon>Fungi</taxon>
        <taxon>Dikarya</taxon>
        <taxon>Ascomycota</taxon>
        <taxon>Pezizomycotina</taxon>
        <taxon>Sordariomycetes</taxon>
        <taxon>Hypocreomycetidae</taxon>
        <taxon>Hypocreales</taxon>
        <taxon>Cordycipitaceae</taxon>
        <taxon>Zarea</taxon>
    </lineage>
</organism>
<reference evidence="1" key="1">
    <citation type="submission" date="2022-08" db="EMBL/GenBank/DDBJ databases">
        <title>Genome Sequence of Lecanicillium fungicola.</title>
        <authorList>
            <person name="Buettner E."/>
        </authorList>
    </citation>
    <scope>NUCLEOTIDE SEQUENCE</scope>
    <source>
        <strain evidence="1">Babe33</strain>
    </source>
</reference>
<protein>
    <submittedName>
        <fullName evidence="1">Uncharacterized protein</fullName>
    </submittedName>
</protein>
<gene>
    <name evidence="1" type="ORF">NQ176_g5737</name>
</gene>
<comment type="caution">
    <text evidence="1">The sequence shown here is derived from an EMBL/GenBank/DDBJ whole genome shotgun (WGS) entry which is preliminary data.</text>
</comment>